<evidence type="ECO:0000313" key="2">
    <source>
        <dbReference type="Proteomes" id="UP001519460"/>
    </source>
</evidence>
<sequence length="164" mass="18142">MWAESHCDGQYKKVPSRTGVCLLRTAAYPCVSASQSLSASCDFPLPCPRATGRKATVRLTIKRLTSRESWRLHSHIMGNVASDSVWASSQLKCPSCGKLKFDLAIVKTAGGLQQQVKCRKWRSLRRAGEVKACHQTTGPVAMSAGSNKLFPFFLLYTKNRLHQT</sequence>
<organism evidence="1 2">
    <name type="scientific">Batillaria attramentaria</name>
    <dbReference type="NCBI Taxonomy" id="370345"/>
    <lineage>
        <taxon>Eukaryota</taxon>
        <taxon>Metazoa</taxon>
        <taxon>Spiralia</taxon>
        <taxon>Lophotrochozoa</taxon>
        <taxon>Mollusca</taxon>
        <taxon>Gastropoda</taxon>
        <taxon>Caenogastropoda</taxon>
        <taxon>Sorbeoconcha</taxon>
        <taxon>Cerithioidea</taxon>
        <taxon>Batillariidae</taxon>
        <taxon>Batillaria</taxon>
    </lineage>
</organism>
<dbReference type="AlphaFoldDB" id="A0ABD0L384"/>
<keyword evidence="2" id="KW-1185">Reference proteome</keyword>
<protein>
    <submittedName>
        <fullName evidence="1">Uncharacterized protein</fullName>
    </submittedName>
</protein>
<reference evidence="1 2" key="1">
    <citation type="journal article" date="2023" name="Sci. Data">
        <title>Genome assembly of the Korean intertidal mud-creeper Batillaria attramentaria.</title>
        <authorList>
            <person name="Patra A.K."/>
            <person name="Ho P.T."/>
            <person name="Jun S."/>
            <person name="Lee S.J."/>
            <person name="Kim Y."/>
            <person name="Won Y.J."/>
        </authorList>
    </citation>
    <scope>NUCLEOTIDE SEQUENCE [LARGE SCALE GENOMIC DNA]</scope>
    <source>
        <strain evidence="1">Wonlab-2016</strain>
    </source>
</reference>
<dbReference type="Proteomes" id="UP001519460">
    <property type="component" value="Unassembled WGS sequence"/>
</dbReference>
<comment type="caution">
    <text evidence="1">The sequence shown here is derived from an EMBL/GenBank/DDBJ whole genome shotgun (WGS) entry which is preliminary data.</text>
</comment>
<dbReference type="EMBL" id="JACVVK020000088">
    <property type="protein sequence ID" value="KAK7493991.1"/>
    <property type="molecule type" value="Genomic_DNA"/>
</dbReference>
<evidence type="ECO:0000313" key="1">
    <source>
        <dbReference type="EMBL" id="KAK7493991.1"/>
    </source>
</evidence>
<gene>
    <name evidence="1" type="ORF">BaRGS_00014873</name>
</gene>
<name>A0ABD0L384_9CAEN</name>
<proteinExistence type="predicted"/>
<accession>A0ABD0L384</accession>